<protein>
    <submittedName>
        <fullName evidence="1">Uncharacterized protein</fullName>
    </submittedName>
</protein>
<accession>A0A383BAP1</accession>
<dbReference type="EMBL" id="UINC01198753">
    <property type="protein sequence ID" value="SVE16850.1"/>
    <property type="molecule type" value="Genomic_DNA"/>
</dbReference>
<gene>
    <name evidence="1" type="ORF">METZ01_LOCUS469704</name>
</gene>
<name>A0A383BAP1_9ZZZZ</name>
<dbReference type="AlphaFoldDB" id="A0A383BAP1"/>
<sequence length="41" mass="4447">MVQKNRENAACTVCTWQEAIIENPEIAEGADNSEELAPVGD</sequence>
<evidence type="ECO:0000313" key="1">
    <source>
        <dbReference type="EMBL" id="SVE16850.1"/>
    </source>
</evidence>
<proteinExistence type="predicted"/>
<reference evidence="1" key="1">
    <citation type="submission" date="2018-05" db="EMBL/GenBank/DDBJ databases">
        <authorList>
            <person name="Lanie J.A."/>
            <person name="Ng W.-L."/>
            <person name="Kazmierczak K.M."/>
            <person name="Andrzejewski T.M."/>
            <person name="Davidsen T.M."/>
            <person name="Wayne K.J."/>
            <person name="Tettelin H."/>
            <person name="Glass J.I."/>
            <person name="Rusch D."/>
            <person name="Podicherti R."/>
            <person name="Tsui H.-C.T."/>
            <person name="Winkler M.E."/>
        </authorList>
    </citation>
    <scope>NUCLEOTIDE SEQUENCE</scope>
</reference>
<organism evidence="1">
    <name type="scientific">marine metagenome</name>
    <dbReference type="NCBI Taxonomy" id="408172"/>
    <lineage>
        <taxon>unclassified sequences</taxon>
        <taxon>metagenomes</taxon>
        <taxon>ecological metagenomes</taxon>
    </lineage>
</organism>